<gene>
    <name evidence="4" type="ORF">GCM10007913_25180</name>
</gene>
<feature type="domain" description="GFO/IDH/MocA-like oxidoreductase" evidence="3">
    <location>
        <begin position="133"/>
        <end position="258"/>
    </location>
</feature>
<dbReference type="PANTHER" id="PTHR43818">
    <property type="entry name" value="BCDNA.GH03377"/>
    <property type="match status" value="1"/>
</dbReference>
<reference evidence="4" key="2">
    <citation type="submission" date="2023-01" db="EMBL/GenBank/DDBJ databases">
        <title>Draft genome sequence of Devosia yakushimensis strain NBRC 103855.</title>
        <authorList>
            <person name="Sun Q."/>
            <person name="Mori K."/>
        </authorList>
    </citation>
    <scope>NUCLEOTIDE SEQUENCE</scope>
    <source>
        <strain evidence="4">NBRC 103855</strain>
    </source>
</reference>
<dbReference type="Pfam" id="PF01408">
    <property type="entry name" value="GFO_IDH_MocA"/>
    <property type="match status" value="1"/>
</dbReference>
<proteinExistence type="predicted"/>
<dbReference type="InterPro" id="IPR000683">
    <property type="entry name" value="Gfo/Idh/MocA-like_OxRdtase_N"/>
</dbReference>
<name>A0ABQ5UIZ0_9HYPH</name>
<dbReference type="EMBL" id="BSNG01000001">
    <property type="protein sequence ID" value="GLQ10586.1"/>
    <property type="molecule type" value="Genomic_DNA"/>
</dbReference>
<dbReference type="RefSeq" id="WP_284391268.1">
    <property type="nucleotide sequence ID" value="NZ_BSNG01000001.1"/>
</dbReference>
<dbReference type="Gene3D" id="3.40.50.720">
    <property type="entry name" value="NAD(P)-binding Rossmann-like Domain"/>
    <property type="match status" value="1"/>
</dbReference>
<comment type="caution">
    <text evidence="4">The sequence shown here is derived from an EMBL/GenBank/DDBJ whole genome shotgun (WGS) entry which is preliminary data.</text>
</comment>
<dbReference type="Pfam" id="PF22725">
    <property type="entry name" value="GFO_IDH_MocA_C3"/>
    <property type="match status" value="1"/>
</dbReference>
<dbReference type="Proteomes" id="UP001161406">
    <property type="component" value="Unassembled WGS sequence"/>
</dbReference>
<feature type="domain" description="Gfo/Idh/MocA-like oxidoreductase N-terminal" evidence="2">
    <location>
        <begin position="52"/>
        <end position="120"/>
    </location>
</feature>
<evidence type="ECO:0000313" key="4">
    <source>
        <dbReference type="EMBL" id="GLQ10586.1"/>
    </source>
</evidence>
<evidence type="ECO:0000259" key="3">
    <source>
        <dbReference type="Pfam" id="PF22725"/>
    </source>
</evidence>
<organism evidence="4 5">
    <name type="scientific">Devosia yakushimensis</name>
    <dbReference type="NCBI Taxonomy" id="470028"/>
    <lineage>
        <taxon>Bacteria</taxon>
        <taxon>Pseudomonadati</taxon>
        <taxon>Pseudomonadota</taxon>
        <taxon>Alphaproteobacteria</taxon>
        <taxon>Hyphomicrobiales</taxon>
        <taxon>Devosiaceae</taxon>
        <taxon>Devosia</taxon>
    </lineage>
</organism>
<evidence type="ECO:0000256" key="1">
    <source>
        <dbReference type="ARBA" id="ARBA00023002"/>
    </source>
</evidence>
<dbReference type="Gene3D" id="3.30.360.10">
    <property type="entry name" value="Dihydrodipicolinate Reductase, domain 2"/>
    <property type="match status" value="1"/>
</dbReference>
<dbReference type="SUPFAM" id="SSF51735">
    <property type="entry name" value="NAD(P)-binding Rossmann-fold domains"/>
    <property type="match status" value="1"/>
</dbReference>
<dbReference type="PANTHER" id="PTHR43818:SF11">
    <property type="entry name" value="BCDNA.GH03377"/>
    <property type="match status" value="1"/>
</dbReference>
<evidence type="ECO:0000313" key="5">
    <source>
        <dbReference type="Proteomes" id="UP001161406"/>
    </source>
</evidence>
<keyword evidence="1" id="KW-0560">Oxidoreductase</keyword>
<keyword evidence="5" id="KW-1185">Reference proteome</keyword>
<sequence>MVRFAVVGIDHGHIFDHAKGLIRAGAEFVGYCPRTSIPGLVENFARTYPDVPQIDRETLFADPDIDVICIAAIPRDRADLAISAMRAGKDVIVDKPGVTTNAQLAAVQRTVAETGRIFSICFSERHCVRSAVKAGKLVAEGAIGTVIQTLGTGPHRLGNSRPDWFWQHDAFGGIIVDIASHQIDQFLFYTGSASANVVAAQVANFANPQAPEFEDFGDLLLRSDKASGYIRVDWFTPDGLPTWGDGRLTILGTEGYIELRKYVDIAGRDGKDHLFLVNKQGVQHIDCSNEELDYFTSFLADVRDRTATAMPQQHVYEVCRLSLDAQDKAVNISSQHQGNTP</sequence>
<dbReference type="SUPFAM" id="SSF55347">
    <property type="entry name" value="Glyceraldehyde-3-phosphate dehydrogenase-like, C-terminal domain"/>
    <property type="match status" value="1"/>
</dbReference>
<accession>A0ABQ5UIZ0</accession>
<dbReference type="InterPro" id="IPR036291">
    <property type="entry name" value="NAD(P)-bd_dom_sf"/>
</dbReference>
<dbReference type="InterPro" id="IPR050463">
    <property type="entry name" value="Gfo/Idh/MocA_oxidrdct_glycsds"/>
</dbReference>
<dbReference type="InterPro" id="IPR055170">
    <property type="entry name" value="GFO_IDH_MocA-like_dom"/>
</dbReference>
<reference evidence="4" key="1">
    <citation type="journal article" date="2014" name="Int. J. Syst. Evol. Microbiol.">
        <title>Complete genome of a new Firmicutes species belonging to the dominant human colonic microbiota ('Ruminococcus bicirculans') reveals two chromosomes and a selective capacity to utilize plant glucans.</title>
        <authorList>
            <consortium name="NISC Comparative Sequencing Program"/>
            <person name="Wegmann U."/>
            <person name="Louis P."/>
            <person name="Goesmann A."/>
            <person name="Henrissat B."/>
            <person name="Duncan S.H."/>
            <person name="Flint H.J."/>
        </authorList>
    </citation>
    <scope>NUCLEOTIDE SEQUENCE</scope>
    <source>
        <strain evidence="4">NBRC 103855</strain>
    </source>
</reference>
<protein>
    <submittedName>
        <fullName evidence="4">Oxidoreductase</fullName>
    </submittedName>
</protein>
<evidence type="ECO:0000259" key="2">
    <source>
        <dbReference type="Pfam" id="PF01408"/>
    </source>
</evidence>